<dbReference type="OrthoDB" id="286173at2"/>
<keyword evidence="2" id="KW-0812">Transmembrane</keyword>
<protein>
    <submittedName>
        <fullName evidence="5">Multidrug transporter subunit MdtN</fullName>
    </submittedName>
</protein>
<keyword evidence="2" id="KW-1133">Transmembrane helix</keyword>
<evidence type="ECO:0000256" key="2">
    <source>
        <dbReference type="SAM" id="Phobius"/>
    </source>
</evidence>
<dbReference type="PANTHER" id="PTHR30367">
    <property type="entry name" value="P-HYDROXYBENZOIC ACID EFFLUX PUMP SUBUNIT AAEA-RELATED"/>
    <property type="match status" value="1"/>
</dbReference>
<sequence>MPEDTSNRVRHGRALAILLTLAAIALTIVVVWRLDTAPRTDDAYAYADTINVAPEVSGRIVELAVKDNQAVKRGDVLFRLDPRPFEAQLEKARATLTALDREIELTQRSVNAQKLGAASASASVERARAAAEQAKDTLARMEPLLGSEYVAAEQVDQARTARRSAQAQLNAAVLDAQRATAGISGVDALVAKRDVVRAEIALAELNLEYATVRAPFDGIVVNLKTSAGQFAGAGHPIFTLANTTRWYVVANFRESDLANIRPGEKTQVYVLGQADKHFRGVVESVGYGVFPDDGGADAGGLPHVPRSINWVRVAQRFPVRILVEKPDPVVFRIGASAVAILTPDA</sequence>
<dbReference type="Proteomes" id="UP000295294">
    <property type="component" value="Plasmid unnamed1"/>
</dbReference>
<feature type="transmembrane region" description="Helical" evidence="2">
    <location>
        <begin position="12"/>
        <end position="32"/>
    </location>
</feature>
<evidence type="ECO:0000313" key="5">
    <source>
        <dbReference type="EMBL" id="QBY55821.1"/>
    </source>
</evidence>
<dbReference type="RefSeq" id="WP_135707014.1">
    <property type="nucleotide sequence ID" value="NZ_CP038636.1"/>
</dbReference>
<dbReference type="KEGG" id="cox:E0W60_33245"/>
<feature type="coiled-coil region" evidence="1">
    <location>
        <begin position="89"/>
        <end position="137"/>
    </location>
</feature>
<feature type="domain" description="p-hydroxybenzoic acid efflux pump subunit AaeA-like beta-barrel" evidence="4">
    <location>
        <begin position="246"/>
        <end position="338"/>
    </location>
</feature>
<proteinExistence type="predicted"/>
<keyword evidence="1" id="KW-0175">Coiled coil</keyword>
<evidence type="ECO:0000259" key="3">
    <source>
        <dbReference type="Pfam" id="PF25917"/>
    </source>
</evidence>
<gene>
    <name evidence="5" type="primary">mdtN</name>
    <name evidence="5" type="ORF">E0W60_33245</name>
</gene>
<dbReference type="SUPFAM" id="SSF111369">
    <property type="entry name" value="HlyD-like secretion proteins"/>
    <property type="match status" value="3"/>
</dbReference>
<dbReference type="Gene3D" id="2.40.30.170">
    <property type="match status" value="1"/>
</dbReference>
<dbReference type="NCBIfam" id="NF007785">
    <property type="entry name" value="PRK10476.1"/>
    <property type="match status" value="1"/>
</dbReference>
<feature type="domain" description="Multidrug resistance protein MdtA-like barrel-sandwich hybrid" evidence="3">
    <location>
        <begin position="49"/>
        <end position="237"/>
    </location>
</feature>
<reference evidence="5 6" key="1">
    <citation type="submission" date="2019-03" db="EMBL/GenBank/DDBJ databases">
        <title>Efficiently degradation of phenoxyalkanoic acid herbicides by Cupriavidus oxalaticus strain X32.</title>
        <authorList>
            <person name="Sheng X."/>
        </authorList>
    </citation>
    <scope>NUCLEOTIDE SEQUENCE [LARGE SCALE GENOMIC DNA]</scope>
    <source>
        <strain evidence="5 6">X32</strain>
        <plasmid evidence="5 6">unnamed1</plasmid>
    </source>
</reference>
<evidence type="ECO:0000259" key="4">
    <source>
        <dbReference type="Pfam" id="PF25963"/>
    </source>
</evidence>
<dbReference type="InterPro" id="IPR058625">
    <property type="entry name" value="MdtA-like_BSH"/>
</dbReference>
<evidence type="ECO:0000256" key="1">
    <source>
        <dbReference type="SAM" id="Coils"/>
    </source>
</evidence>
<dbReference type="Gene3D" id="1.10.287.470">
    <property type="entry name" value="Helix hairpin bin"/>
    <property type="match status" value="1"/>
</dbReference>
<dbReference type="Pfam" id="PF25963">
    <property type="entry name" value="Beta-barrel_AAEA"/>
    <property type="match status" value="1"/>
</dbReference>
<dbReference type="InterPro" id="IPR050393">
    <property type="entry name" value="MFP_Efflux_Pump"/>
</dbReference>
<geneLocation type="plasmid" evidence="5">
    <name>unnamed1</name>
</geneLocation>
<dbReference type="EMBL" id="CP038636">
    <property type="protein sequence ID" value="QBY55821.1"/>
    <property type="molecule type" value="Genomic_DNA"/>
</dbReference>
<accession>A0A4P7LTK5</accession>
<keyword evidence="2" id="KW-0472">Membrane</keyword>
<keyword evidence="5" id="KW-0614">Plasmid</keyword>
<dbReference type="AlphaFoldDB" id="A0A4P7LTK5"/>
<dbReference type="InterPro" id="IPR058634">
    <property type="entry name" value="AaeA-lik-b-barrel"/>
</dbReference>
<dbReference type="PANTHER" id="PTHR30367:SF1">
    <property type="entry name" value="MULTIDRUG RESISTANCE PROTEIN MDTN"/>
    <property type="match status" value="1"/>
</dbReference>
<evidence type="ECO:0000313" key="6">
    <source>
        <dbReference type="Proteomes" id="UP000295294"/>
    </source>
</evidence>
<dbReference type="Gene3D" id="2.40.50.100">
    <property type="match status" value="1"/>
</dbReference>
<name>A0A4P7LTK5_9BURK</name>
<organism evidence="5 6">
    <name type="scientific">Cupriavidus oxalaticus</name>
    <dbReference type="NCBI Taxonomy" id="96344"/>
    <lineage>
        <taxon>Bacteria</taxon>
        <taxon>Pseudomonadati</taxon>
        <taxon>Pseudomonadota</taxon>
        <taxon>Betaproteobacteria</taxon>
        <taxon>Burkholderiales</taxon>
        <taxon>Burkholderiaceae</taxon>
        <taxon>Cupriavidus</taxon>
    </lineage>
</organism>
<dbReference type="Pfam" id="PF25917">
    <property type="entry name" value="BSH_RND"/>
    <property type="match status" value="1"/>
</dbReference>